<gene>
    <name evidence="1" type="ORF">A3844_30200</name>
</gene>
<proteinExistence type="predicted"/>
<keyword evidence="2" id="KW-1185">Reference proteome</keyword>
<protein>
    <submittedName>
        <fullName evidence="1">Uncharacterized protein</fullName>
    </submittedName>
</protein>
<organism evidence="1 2">
    <name type="scientific">Paenibacillus helianthi</name>
    <dbReference type="NCBI Taxonomy" id="1349432"/>
    <lineage>
        <taxon>Bacteria</taxon>
        <taxon>Bacillati</taxon>
        <taxon>Bacillota</taxon>
        <taxon>Bacilli</taxon>
        <taxon>Bacillales</taxon>
        <taxon>Paenibacillaceae</taxon>
        <taxon>Paenibacillus</taxon>
    </lineage>
</organism>
<accession>A0ABX3EES9</accession>
<evidence type="ECO:0000313" key="2">
    <source>
        <dbReference type="Proteomes" id="UP000186058"/>
    </source>
</evidence>
<dbReference type="Proteomes" id="UP000186058">
    <property type="component" value="Unassembled WGS sequence"/>
</dbReference>
<comment type="caution">
    <text evidence="1">The sequence shown here is derived from an EMBL/GenBank/DDBJ whole genome shotgun (WGS) entry which is preliminary data.</text>
</comment>
<dbReference type="RefSeq" id="WP_074109518.1">
    <property type="nucleotide sequence ID" value="NZ_LVWI01000114.1"/>
</dbReference>
<evidence type="ECO:0000313" key="1">
    <source>
        <dbReference type="EMBL" id="OKP76544.1"/>
    </source>
</evidence>
<name>A0ABX3EES9_9BACL</name>
<dbReference type="EMBL" id="LVWI01000114">
    <property type="protein sequence ID" value="OKP76544.1"/>
    <property type="molecule type" value="Genomic_DNA"/>
</dbReference>
<sequence length="113" mass="13558">MEIWSYEEANEIVRENFNQSLALGLNIVQSVERALYEFETVMEENEIEKLMIYIILTKLGVEHNEVRPDICDEFFRLTETHTLLQILNQFDNTELNIVKKEIDELRRRLLKEI</sequence>
<reference evidence="1 2" key="1">
    <citation type="submission" date="2016-03" db="EMBL/GenBank/DDBJ databases">
        <authorList>
            <person name="Sant'Anna F.H."/>
            <person name="Ambrosini A."/>
            <person name="Souza R."/>
            <person name="Bach E."/>
            <person name="Fernandes G."/>
            <person name="Balsanelli E."/>
            <person name="Baura V.A."/>
            <person name="Souza E.M."/>
            <person name="Passaglia L."/>
        </authorList>
    </citation>
    <scope>NUCLEOTIDE SEQUENCE [LARGE SCALE GENOMIC DNA]</scope>
    <source>
        <strain evidence="1 2">P26E</strain>
    </source>
</reference>